<gene>
    <name evidence="3" type="ORF">F7D14_20685</name>
</gene>
<proteinExistence type="predicted"/>
<dbReference type="EMBL" id="CP044333">
    <property type="protein sequence ID" value="QGN00016.1"/>
    <property type="molecule type" value="Genomic_DNA"/>
</dbReference>
<feature type="transmembrane region" description="Helical" evidence="1">
    <location>
        <begin position="12"/>
        <end position="31"/>
    </location>
</feature>
<dbReference type="Proteomes" id="UP000422569">
    <property type="component" value="Plasmid unnamed2"/>
</dbReference>
<organism evidence="3 4">
    <name type="scientific">Methylocystis parvus</name>
    <dbReference type="NCBI Taxonomy" id="134"/>
    <lineage>
        <taxon>Bacteria</taxon>
        <taxon>Pseudomonadati</taxon>
        <taxon>Pseudomonadota</taxon>
        <taxon>Alphaproteobacteria</taxon>
        <taxon>Hyphomicrobiales</taxon>
        <taxon>Methylocystaceae</taxon>
        <taxon>Methylocystis</taxon>
    </lineage>
</organism>
<keyword evidence="4" id="KW-1185">Reference proteome</keyword>
<name>A0A6B8MCA4_9HYPH</name>
<dbReference type="KEGG" id="mpar:F7D14_20685"/>
<evidence type="ECO:0000313" key="3">
    <source>
        <dbReference type="EMBL" id="QGN00016.1"/>
    </source>
</evidence>
<evidence type="ECO:0000259" key="2">
    <source>
        <dbReference type="Pfam" id="PF05227"/>
    </source>
</evidence>
<dbReference type="RefSeq" id="WP_081495678.1">
    <property type="nucleotide sequence ID" value="NZ_CP044333.1"/>
</dbReference>
<keyword evidence="1" id="KW-0472">Membrane</keyword>
<dbReference type="GeneID" id="42570885"/>
<evidence type="ECO:0000256" key="1">
    <source>
        <dbReference type="SAM" id="Phobius"/>
    </source>
</evidence>
<keyword evidence="1" id="KW-1133">Transmembrane helix</keyword>
<dbReference type="InterPro" id="IPR007891">
    <property type="entry name" value="CHASE3"/>
</dbReference>
<sequence>MRPTVTIKRTPLIATIFGLLIAAIAGTTFSLQRQLAEHRWVEHTLAVRTSFLQALSTLQDAETNQRGFLLTNDQAFLGPYRAAVGRIHTDLKIFDTEVGDNPAPFFKRLPNAGHWWPTPWPDLFERLVQSRRRECRK</sequence>
<reference evidence="3 4" key="1">
    <citation type="submission" date="2019-09" db="EMBL/GenBank/DDBJ databases">
        <title>Isolation and complete genome sequencing of Methylocystis species.</title>
        <authorList>
            <person name="Rumah B.L."/>
            <person name="Stead C.E."/>
            <person name="Stevens B.C."/>
            <person name="Minton N.P."/>
            <person name="Grosse-Honebrink A."/>
            <person name="Zhang Y."/>
        </authorList>
    </citation>
    <scope>NUCLEOTIDE SEQUENCE [LARGE SCALE GENOMIC DNA]</scope>
    <source>
        <strain evidence="3 4">BRCS2</strain>
        <plasmid evidence="3 4">unnamed2</plasmid>
    </source>
</reference>
<keyword evidence="3" id="KW-0614">Plasmid</keyword>
<accession>A0A6B8MCA4</accession>
<evidence type="ECO:0000313" key="4">
    <source>
        <dbReference type="Proteomes" id="UP000422569"/>
    </source>
</evidence>
<dbReference type="Pfam" id="PF05227">
    <property type="entry name" value="CHASE3"/>
    <property type="match status" value="1"/>
</dbReference>
<dbReference type="CDD" id="cd19410">
    <property type="entry name" value="HK9-like_sensor"/>
    <property type="match status" value="1"/>
</dbReference>
<feature type="domain" description="CHASE3" evidence="2">
    <location>
        <begin position="38"/>
        <end position="103"/>
    </location>
</feature>
<geneLocation type="plasmid" evidence="3">
    <name>unnamed2</name>
</geneLocation>
<dbReference type="AlphaFoldDB" id="A0A6B8MCA4"/>
<protein>
    <recommendedName>
        <fullName evidence="2">CHASE3 domain-containing protein</fullName>
    </recommendedName>
</protein>
<keyword evidence="1" id="KW-0812">Transmembrane</keyword>